<comment type="caution">
    <text evidence="1">The sequence shown here is derived from an EMBL/GenBank/DDBJ whole genome shotgun (WGS) entry which is preliminary data.</text>
</comment>
<reference evidence="1 2" key="1">
    <citation type="journal article" date="2021" name="ISME Commun">
        <title>Automated analysis of genomic sequences facilitates high-throughput and comprehensive description of bacteria.</title>
        <authorList>
            <person name="Hitch T.C.A."/>
        </authorList>
    </citation>
    <scope>NUCLEOTIDE SEQUENCE [LARGE SCALE GENOMIC DNA]</scope>
    <source>
        <strain evidence="1 2">Sanger_02</strain>
    </source>
</reference>
<sequence>MARKEIKSGSEEFEMFRDFWELFKDNAIVENTEVYFEKVTGDAEVFYQKYKTPFARDLSIALVSEIERRYNNEFKVQD</sequence>
<keyword evidence="2" id="KW-1185">Reference proteome</keyword>
<name>A0ABT2S7R3_9FIRM</name>
<accession>A0ABT2S7R3</accession>
<dbReference type="RefSeq" id="WP_262581982.1">
    <property type="nucleotide sequence ID" value="NZ_JAOQJV010000015.1"/>
</dbReference>
<evidence type="ECO:0000313" key="1">
    <source>
        <dbReference type="EMBL" id="MCU6700634.1"/>
    </source>
</evidence>
<dbReference type="Proteomes" id="UP001207605">
    <property type="component" value="Unassembled WGS sequence"/>
</dbReference>
<gene>
    <name evidence="1" type="ORF">OCV65_10380</name>
</gene>
<protein>
    <submittedName>
        <fullName evidence="1">Uncharacterized protein</fullName>
    </submittedName>
</protein>
<dbReference type="EMBL" id="JAOQJV010000015">
    <property type="protein sequence ID" value="MCU6700634.1"/>
    <property type="molecule type" value="Genomic_DNA"/>
</dbReference>
<evidence type="ECO:0000313" key="2">
    <source>
        <dbReference type="Proteomes" id="UP001207605"/>
    </source>
</evidence>
<proteinExistence type="predicted"/>
<organism evidence="1 2">
    <name type="scientific">Dorea ammoniilytica</name>
    <dbReference type="NCBI Taxonomy" id="2981788"/>
    <lineage>
        <taxon>Bacteria</taxon>
        <taxon>Bacillati</taxon>
        <taxon>Bacillota</taxon>
        <taxon>Clostridia</taxon>
        <taxon>Lachnospirales</taxon>
        <taxon>Lachnospiraceae</taxon>
        <taxon>Dorea</taxon>
    </lineage>
</organism>